<sequence>RPRDAAGGQAMTAATGGVETPAEVLVETVTTVNGREVRATVPARLHVADFLRQHLGLTGTHVGCEQGACGMCTVIVDGEAVKSCLMLACQLDGRNVRTVEDLAEGDELDALQQAFKEEHALQCGFCSPGFLMTATALAHQGCRPGREEIREEIAGVLCRCTGYDNIVTAIERWFAQHPQGAAPDPHPAVTDPTATQG</sequence>
<dbReference type="InterPro" id="IPR001041">
    <property type="entry name" value="2Fe-2S_ferredoxin-type"/>
</dbReference>
<dbReference type="InterPro" id="IPR051452">
    <property type="entry name" value="Diverse_Oxidoreductases"/>
</dbReference>
<dbReference type="InterPro" id="IPR036884">
    <property type="entry name" value="2Fe-2S-bd_dom_sf"/>
</dbReference>
<dbReference type="InterPro" id="IPR002888">
    <property type="entry name" value="2Fe-2S-bd"/>
</dbReference>
<dbReference type="PANTHER" id="PTHR44379:SF8">
    <property type="entry name" value="XANTHINE DEHYDROGENASE IRON-SULFUR-BINDING SUBUNIT XDHC-RELATED"/>
    <property type="match status" value="1"/>
</dbReference>
<keyword evidence="2" id="KW-0479">Metal-binding</keyword>
<proteinExistence type="predicted"/>
<dbReference type="Pfam" id="PF00111">
    <property type="entry name" value="Fer2"/>
    <property type="match status" value="1"/>
</dbReference>
<dbReference type="Gene3D" id="1.10.150.120">
    <property type="entry name" value="[2Fe-2S]-binding domain"/>
    <property type="match status" value="1"/>
</dbReference>
<evidence type="ECO:0000256" key="5">
    <source>
        <dbReference type="ARBA" id="ARBA00023014"/>
    </source>
</evidence>
<evidence type="ECO:0000256" key="1">
    <source>
        <dbReference type="ARBA" id="ARBA00022714"/>
    </source>
</evidence>
<dbReference type="Gene3D" id="3.10.20.30">
    <property type="match status" value="1"/>
</dbReference>
<feature type="domain" description="2Fe-2S ferredoxin-type" evidence="7">
    <location>
        <begin position="26"/>
        <end position="102"/>
    </location>
</feature>
<dbReference type="EMBL" id="JBHSQK010000034">
    <property type="protein sequence ID" value="MFC5949546.1"/>
    <property type="molecule type" value="Genomic_DNA"/>
</dbReference>
<keyword evidence="1" id="KW-0001">2Fe-2S</keyword>
<dbReference type="RefSeq" id="WP_379566662.1">
    <property type="nucleotide sequence ID" value="NZ_JBHSQK010000034.1"/>
</dbReference>
<evidence type="ECO:0000256" key="2">
    <source>
        <dbReference type="ARBA" id="ARBA00022723"/>
    </source>
</evidence>
<evidence type="ECO:0000256" key="4">
    <source>
        <dbReference type="ARBA" id="ARBA00023004"/>
    </source>
</evidence>
<evidence type="ECO:0000313" key="8">
    <source>
        <dbReference type="EMBL" id="MFC5949546.1"/>
    </source>
</evidence>
<dbReference type="Proteomes" id="UP001596119">
    <property type="component" value="Unassembled WGS sequence"/>
</dbReference>
<dbReference type="SUPFAM" id="SSF54292">
    <property type="entry name" value="2Fe-2S ferredoxin-like"/>
    <property type="match status" value="1"/>
</dbReference>
<dbReference type="Pfam" id="PF01799">
    <property type="entry name" value="Fer2_2"/>
    <property type="match status" value="1"/>
</dbReference>
<keyword evidence="3" id="KW-0560">Oxidoreductase</keyword>
<keyword evidence="5" id="KW-0411">Iron-sulfur</keyword>
<dbReference type="InterPro" id="IPR012675">
    <property type="entry name" value="Beta-grasp_dom_sf"/>
</dbReference>
<dbReference type="SUPFAM" id="SSF47741">
    <property type="entry name" value="CO dehydrogenase ISP C-domain like"/>
    <property type="match status" value="1"/>
</dbReference>
<feature type="region of interest" description="Disordered" evidence="6">
    <location>
        <begin position="178"/>
        <end position="197"/>
    </location>
</feature>
<comment type="caution">
    <text evidence="8">The sequence shown here is derived from an EMBL/GenBank/DDBJ whole genome shotgun (WGS) entry which is preliminary data.</text>
</comment>
<evidence type="ECO:0000256" key="6">
    <source>
        <dbReference type="SAM" id="MobiDB-lite"/>
    </source>
</evidence>
<dbReference type="PROSITE" id="PS51085">
    <property type="entry name" value="2FE2S_FER_2"/>
    <property type="match status" value="1"/>
</dbReference>
<evidence type="ECO:0000313" key="9">
    <source>
        <dbReference type="Proteomes" id="UP001596119"/>
    </source>
</evidence>
<dbReference type="PANTHER" id="PTHR44379">
    <property type="entry name" value="OXIDOREDUCTASE WITH IRON-SULFUR SUBUNIT"/>
    <property type="match status" value="1"/>
</dbReference>
<evidence type="ECO:0000259" key="7">
    <source>
        <dbReference type="PROSITE" id="PS51085"/>
    </source>
</evidence>
<protein>
    <submittedName>
        <fullName evidence="8">(2Fe-2S)-binding protein</fullName>
    </submittedName>
</protein>
<dbReference type="PROSITE" id="PS00197">
    <property type="entry name" value="2FE2S_FER_1"/>
    <property type="match status" value="1"/>
</dbReference>
<accession>A0ABW1I7C1</accession>
<reference evidence="9" key="1">
    <citation type="journal article" date="2019" name="Int. J. Syst. Evol. Microbiol.">
        <title>The Global Catalogue of Microorganisms (GCM) 10K type strain sequencing project: providing services to taxonomists for standard genome sequencing and annotation.</title>
        <authorList>
            <consortium name="The Broad Institute Genomics Platform"/>
            <consortium name="The Broad Institute Genome Sequencing Center for Infectious Disease"/>
            <person name="Wu L."/>
            <person name="Ma J."/>
        </authorList>
    </citation>
    <scope>NUCLEOTIDE SEQUENCE [LARGE SCALE GENOMIC DNA]</scope>
    <source>
        <strain evidence="9">CGMCC 4.7397</strain>
    </source>
</reference>
<dbReference type="InterPro" id="IPR006058">
    <property type="entry name" value="2Fe2S_fd_BS"/>
</dbReference>
<dbReference type="CDD" id="cd00207">
    <property type="entry name" value="fer2"/>
    <property type="match status" value="1"/>
</dbReference>
<dbReference type="InterPro" id="IPR036010">
    <property type="entry name" value="2Fe-2S_ferredoxin-like_sf"/>
</dbReference>
<gene>
    <name evidence="8" type="ORF">ACFQH9_14830</name>
</gene>
<keyword evidence="9" id="KW-1185">Reference proteome</keyword>
<feature type="non-terminal residue" evidence="8">
    <location>
        <position position="1"/>
    </location>
</feature>
<evidence type="ECO:0000256" key="3">
    <source>
        <dbReference type="ARBA" id="ARBA00023002"/>
    </source>
</evidence>
<keyword evidence="4" id="KW-0408">Iron</keyword>
<name>A0ABW1I7C1_9PSEU</name>
<organism evidence="8 9">
    <name type="scientific">Pseudonocardia lutea</name>
    <dbReference type="NCBI Taxonomy" id="2172015"/>
    <lineage>
        <taxon>Bacteria</taxon>
        <taxon>Bacillati</taxon>
        <taxon>Actinomycetota</taxon>
        <taxon>Actinomycetes</taxon>
        <taxon>Pseudonocardiales</taxon>
        <taxon>Pseudonocardiaceae</taxon>
        <taxon>Pseudonocardia</taxon>
    </lineage>
</organism>